<feature type="transmembrane region" description="Helical" evidence="4">
    <location>
        <begin position="386"/>
        <end position="405"/>
    </location>
</feature>
<dbReference type="PATRIC" id="fig|1678841.3.peg.2556"/>
<name>A0A0S7C4Q7_9BACT</name>
<feature type="transmembrane region" description="Helical" evidence="4">
    <location>
        <begin position="82"/>
        <end position="101"/>
    </location>
</feature>
<evidence type="ECO:0000256" key="1">
    <source>
        <dbReference type="ARBA" id="ARBA00022692"/>
    </source>
</evidence>
<dbReference type="STRING" id="1678841.TBC1_112282"/>
<accession>A0A0S7C4Q7</accession>
<feature type="transmembrane region" description="Helical" evidence="4">
    <location>
        <begin position="261"/>
        <end position="280"/>
    </location>
</feature>
<keyword evidence="1 4" id="KW-0812">Transmembrane</keyword>
<keyword evidence="2 4" id="KW-1133">Transmembrane helix</keyword>
<feature type="transmembrane region" description="Helical" evidence="4">
    <location>
        <begin position="107"/>
        <end position="126"/>
    </location>
</feature>
<dbReference type="Pfam" id="PF07690">
    <property type="entry name" value="MFS_1"/>
    <property type="match status" value="1"/>
</dbReference>
<dbReference type="RefSeq" id="WP_062042373.1">
    <property type="nucleotide sequence ID" value="NZ_DF968182.1"/>
</dbReference>
<reference evidence="5" key="1">
    <citation type="journal article" date="2015" name="Genome Announc.">
        <title>Draft Genome Sequence of Bacteroidales Strain TBC1, a Novel Isolate from a Methanogenic Wastewater Treatment System.</title>
        <authorList>
            <person name="Tourlousse D.M."/>
            <person name="Matsuura N."/>
            <person name="Sun L."/>
            <person name="Toyonaga M."/>
            <person name="Kuroda K."/>
            <person name="Ohashi A."/>
            <person name="Cruz R."/>
            <person name="Yamaguchi T."/>
            <person name="Sekiguchi Y."/>
        </authorList>
    </citation>
    <scope>NUCLEOTIDE SEQUENCE [LARGE SCALE GENOMIC DNA]</scope>
    <source>
        <strain evidence="5">TBC1</strain>
    </source>
</reference>
<feature type="transmembrane region" description="Helical" evidence="4">
    <location>
        <begin position="355"/>
        <end position="380"/>
    </location>
</feature>
<organism evidence="5">
    <name type="scientific">Lentimicrobium saccharophilum</name>
    <dbReference type="NCBI Taxonomy" id="1678841"/>
    <lineage>
        <taxon>Bacteria</taxon>
        <taxon>Pseudomonadati</taxon>
        <taxon>Bacteroidota</taxon>
        <taxon>Bacteroidia</taxon>
        <taxon>Bacteroidales</taxon>
        <taxon>Lentimicrobiaceae</taxon>
        <taxon>Lentimicrobium</taxon>
    </lineage>
</organism>
<dbReference type="GO" id="GO:0022857">
    <property type="term" value="F:transmembrane transporter activity"/>
    <property type="evidence" value="ECO:0007669"/>
    <property type="project" value="InterPro"/>
</dbReference>
<proteinExistence type="predicted"/>
<evidence type="ECO:0000256" key="4">
    <source>
        <dbReference type="SAM" id="Phobius"/>
    </source>
</evidence>
<feature type="transmembrane region" description="Helical" evidence="4">
    <location>
        <begin position="147"/>
        <end position="170"/>
    </location>
</feature>
<dbReference type="InterPro" id="IPR011701">
    <property type="entry name" value="MFS"/>
</dbReference>
<evidence type="ECO:0000256" key="2">
    <source>
        <dbReference type="ARBA" id="ARBA00022989"/>
    </source>
</evidence>
<evidence type="ECO:0000313" key="5">
    <source>
        <dbReference type="EMBL" id="GAP44121.1"/>
    </source>
</evidence>
<dbReference type="AlphaFoldDB" id="A0A0S7C4Q7"/>
<feature type="transmembrane region" description="Helical" evidence="4">
    <location>
        <begin position="21"/>
        <end position="45"/>
    </location>
</feature>
<feature type="transmembrane region" description="Helical" evidence="4">
    <location>
        <begin position="185"/>
        <end position="205"/>
    </location>
</feature>
<feature type="transmembrane region" description="Helical" evidence="4">
    <location>
        <begin position="289"/>
        <end position="308"/>
    </location>
</feature>
<keyword evidence="3 4" id="KW-0472">Membrane</keyword>
<feature type="transmembrane region" description="Helical" evidence="4">
    <location>
        <begin position="314"/>
        <end position="334"/>
    </location>
</feature>
<evidence type="ECO:0000313" key="6">
    <source>
        <dbReference type="Proteomes" id="UP000053091"/>
    </source>
</evidence>
<evidence type="ECO:0000256" key="3">
    <source>
        <dbReference type="ARBA" id="ARBA00023136"/>
    </source>
</evidence>
<keyword evidence="6" id="KW-1185">Reference proteome</keyword>
<protein>
    <submittedName>
        <fullName evidence="5">Major facilitator superfamily</fullName>
    </submittedName>
</protein>
<dbReference type="InterPro" id="IPR036259">
    <property type="entry name" value="MFS_trans_sf"/>
</dbReference>
<gene>
    <name evidence="5" type="ORF">TBC1_112282</name>
</gene>
<dbReference type="OrthoDB" id="1375074at2"/>
<dbReference type="EMBL" id="DF968182">
    <property type="protein sequence ID" value="GAP44121.1"/>
    <property type="molecule type" value="Genomic_DNA"/>
</dbReference>
<sequence>MKNKLTAEYRFFLSMPHNMRVLLITNMLYALVLPVVEIFMAAYIMRSFDDTGFVAIFQVAMYTGIIITSLTNGFLLKHFKVAHLYSFGILLSGIAMVGMMFVKDIALPGLIVSGTLIGAASGFFWTNRYLMALTSTADENRNYFFGLESFFFTVSNIAVPLVIGALLAYIDGMQFLGITFDVYKGYRIVTLVVFLITILATYSLSRGRFENPVQKDFLYFRFDRLWNKQILLAALKGLVQGFLVTAPAMLIMKYVGQEGSLGLIQGISGGLTAILIYLLGRFTKPKHRIAVFGFGITLFLIGTIVNGIELSMFGVMVFVLCKVFFQPLHDLAYYPIMMKVIDVVSKKENRNNYAYILNHEFGLYAGRVIGLGMFIFLAYAVSETFALRYALIIVAVLQMLSIPLAKNIMKESYAENHER</sequence>
<feature type="transmembrane region" description="Helical" evidence="4">
    <location>
        <begin position="51"/>
        <end position="70"/>
    </location>
</feature>
<dbReference type="SUPFAM" id="SSF103473">
    <property type="entry name" value="MFS general substrate transporter"/>
    <property type="match status" value="2"/>
</dbReference>
<dbReference type="Proteomes" id="UP000053091">
    <property type="component" value="Unassembled WGS sequence"/>
</dbReference>
<dbReference type="Gene3D" id="1.20.1250.20">
    <property type="entry name" value="MFS general substrate transporter like domains"/>
    <property type="match status" value="1"/>
</dbReference>
<feature type="transmembrane region" description="Helical" evidence="4">
    <location>
        <begin position="230"/>
        <end position="255"/>
    </location>
</feature>